<dbReference type="GO" id="GO:0004933">
    <property type="term" value="F:mating-type a-factor pheromone receptor activity"/>
    <property type="evidence" value="ECO:0007669"/>
    <property type="project" value="InterPro"/>
</dbReference>
<keyword evidence="7 10" id="KW-0472">Membrane</keyword>
<keyword evidence="8" id="KW-0675">Receptor</keyword>
<reference evidence="12" key="1">
    <citation type="submission" date="2020-06" db="EMBL/GenBank/DDBJ databases">
        <title>A chromosome-scale genome assembly of Talaromyces rugulosus W13939.</title>
        <authorList>
            <person name="Wang B."/>
            <person name="Guo L."/>
            <person name="Ye K."/>
            <person name="Wang L."/>
        </authorList>
    </citation>
    <scope>NUCLEOTIDE SEQUENCE [LARGE SCALE GENOMIC DNA]</scope>
    <source>
        <strain evidence="12">W13939</strain>
    </source>
</reference>
<feature type="transmembrane region" description="Helical" evidence="10">
    <location>
        <begin position="175"/>
        <end position="198"/>
    </location>
</feature>
<feature type="transmembrane region" description="Helical" evidence="10">
    <location>
        <begin position="126"/>
        <end position="147"/>
    </location>
</feature>
<name>A0A7H8R517_TALRU</name>
<keyword evidence="12" id="KW-1185">Reference proteome</keyword>
<evidence type="ECO:0000313" key="11">
    <source>
        <dbReference type="EMBL" id="QKX61078.1"/>
    </source>
</evidence>
<organism evidence="11 12">
    <name type="scientific">Talaromyces rugulosus</name>
    <name type="common">Penicillium rugulosum</name>
    <dbReference type="NCBI Taxonomy" id="121627"/>
    <lineage>
        <taxon>Eukaryota</taxon>
        <taxon>Fungi</taxon>
        <taxon>Dikarya</taxon>
        <taxon>Ascomycota</taxon>
        <taxon>Pezizomycotina</taxon>
        <taxon>Eurotiomycetes</taxon>
        <taxon>Eurotiomycetidae</taxon>
        <taxon>Eurotiales</taxon>
        <taxon>Trichocomaceae</taxon>
        <taxon>Talaromyces</taxon>
        <taxon>Talaromyces sect. Islandici</taxon>
    </lineage>
</organism>
<dbReference type="Pfam" id="PF02076">
    <property type="entry name" value="STE3"/>
    <property type="match status" value="1"/>
</dbReference>
<keyword evidence="6" id="KW-0297">G-protein coupled receptor</keyword>
<protein>
    <submittedName>
        <fullName evidence="11">Uncharacterized protein</fullName>
    </submittedName>
</protein>
<dbReference type="KEGG" id="trg:TRUGW13939_08224"/>
<keyword evidence="9" id="KW-0807">Transducer</keyword>
<comment type="similarity">
    <text evidence="2">Belongs to the G-protein coupled receptor 4 family.</text>
</comment>
<feature type="transmembrane region" description="Helical" evidence="10">
    <location>
        <begin position="12"/>
        <end position="34"/>
    </location>
</feature>
<accession>A0A7H8R517</accession>
<evidence type="ECO:0000256" key="9">
    <source>
        <dbReference type="ARBA" id="ARBA00023224"/>
    </source>
</evidence>
<dbReference type="GeneID" id="55995713"/>
<evidence type="ECO:0000256" key="7">
    <source>
        <dbReference type="ARBA" id="ARBA00023136"/>
    </source>
</evidence>
<evidence type="ECO:0000256" key="5">
    <source>
        <dbReference type="ARBA" id="ARBA00022989"/>
    </source>
</evidence>
<gene>
    <name evidence="11" type="ORF">TRUGW13939_08224</name>
</gene>
<dbReference type="EMBL" id="CP055901">
    <property type="protein sequence ID" value="QKX61078.1"/>
    <property type="molecule type" value="Genomic_DNA"/>
</dbReference>
<dbReference type="CDD" id="cd14966">
    <property type="entry name" value="7tmD_STE3"/>
    <property type="match status" value="1"/>
</dbReference>
<evidence type="ECO:0000256" key="3">
    <source>
        <dbReference type="ARBA" id="ARBA00022507"/>
    </source>
</evidence>
<evidence type="ECO:0000256" key="6">
    <source>
        <dbReference type="ARBA" id="ARBA00023040"/>
    </source>
</evidence>
<comment type="subcellular location">
    <subcellularLocation>
        <location evidence="1">Membrane</location>
        <topology evidence="1">Multi-pass membrane protein</topology>
    </subcellularLocation>
</comment>
<dbReference type="AlphaFoldDB" id="A0A7H8R517"/>
<feature type="transmembrane region" description="Helical" evidence="10">
    <location>
        <begin position="219"/>
        <end position="242"/>
    </location>
</feature>
<dbReference type="InterPro" id="IPR001499">
    <property type="entry name" value="GPCR_STE3"/>
</dbReference>
<proteinExistence type="inferred from homology"/>
<dbReference type="Proteomes" id="UP000509510">
    <property type="component" value="Chromosome IV"/>
</dbReference>
<feature type="transmembrane region" description="Helical" evidence="10">
    <location>
        <begin position="41"/>
        <end position="65"/>
    </location>
</feature>
<dbReference type="PANTHER" id="PTHR28097:SF1">
    <property type="entry name" value="PHEROMONE A FACTOR RECEPTOR"/>
    <property type="match status" value="1"/>
</dbReference>
<dbReference type="PANTHER" id="PTHR28097">
    <property type="entry name" value="PHEROMONE A FACTOR RECEPTOR"/>
    <property type="match status" value="1"/>
</dbReference>
<dbReference type="GO" id="GO:0000750">
    <property type="term" value="P:pheromone-dependent signal transduction involved in conjugation with cellular fusion"/>
    <property type="evidence" value="ECO:0007669"/>
    <property type="project" value="TreeGrafter"/>
</dbReference>
<feature type="transmembrane region" description="Helical" evidence="10">
    <location>
        <begin position="85"/>
        <end position="105"/>
    </location>
</feature>
<evidence type="ECO:0000256" key="4">
    <source>
        <dbReference type="ARBA" id="ARBA00022692"/>
    </source>
</evidence>
<keyword evidence="5 10" id="KW-1133">Transmembrane helix</keyword>
<keyword evidence="3" id="KW-0589">Pheromone response</keyword>
<dbReference type="PRINTS" id="PR00899">
    <property type="entry name" value="GPCRSTE3"/>
</dbReference>
<dbReference type="OrthoDB" id="2874149at2759"/>
<dbReference type="PRINTS" id="PR00900">
    <property type="entry name" value="PHEROMONEAR"/>
</dbReference>
<evidence type="ECO:0000256" key="8">
    <source>
        <dbReference type="ARBA" id="ARBA00023170"/>
    </source>
</evidence>
<feature type="transmembrane region" description="Helical" evidence="10">
    <location>
        <begin position="281"/>
        <end position="301"/>
    </location>
</feature>
<dbReference type="GO" id="GO:0005886">
    <property type="term" value="C:plasma membrane"/>
    <property type="evidence" value="ECO:0007669"/>
    <property type="project" value="TreeGrafter"/>
</dbReference>
<dbReference type="RefSeq" id="XP_035347253.1">
    <property type="nucleotide sequence ID" value="XM_035491360.1"/>
</dbReference>
<keyword evidence="4 10" id="KW-0812">Transmembrane</keyword>
<evidence type="ECO:0000313" key="12">
    <source>
        <dbReference type="Proteomes" id="UP000509510"/>
    </source>
</evidence>
<sequence>MEPFIDNSYVSAQGIAAPILSFLALLLCVPPLIWHSSNRNLAASFLTVFVIMSDLFTIINAMIWPTDDVNSWWDGSVLCDIQVKLNIGIQVGMPGALVCIFRSLALVMDTENTVLVPSKAQRRRALAIEIFFCVGIPVLAMVAHFIVQPNRYYIFAISGCNVSYDDSWPTILLSITWPPVTCLIAAFYCGLVVIRLTRYTSEFSNMLGSSGSNLTTQRFIRLFCLALIMILFVLPLQMYVFYTNIIPMLPPQPYSWSNVHGPDFGEIIKIPTGGVLKPDRWIPIGLSVLLFVFFGLGQDAMKMYRSFFKSIGLGRPAALMGISGSSRGEKKGSWYEALLSKDSSLLGSKQSSEGSNFTNEGSFLDTTGCSNVELDKPLPCRPSEHVVLPHERIFIIDATEITRKDHTMV</sequence>
<evidence type="ECO:0000256" key="2">
    <source>
        <dbReference type="ARBA" id="ARBA00011085"/>
    </source>
</evidence>
<evidence type="ECO:0000256" key="1">
    <source>
        <dbReference type="ARBA" id="ARBA00004141"/>
    </source>
</evidence>
<evidence type="ECO:0000256" key="10">
    <source>
        <dbReference type="SAM" id="Phobius"/>
    </source>
</evidence>
<dbReference type="InterPro" id="IPR001546">
    <property type="entry name" value="GPCR_Pheromne_A_rcpt"/>
</dbReference>